<dbReference type="InterPro" id="IPR007156">
    <property type="entry name" value="MamQ_LemA"/>
</dbReference>
<name>A0A9X8UL26_9FIRM</name>
<reference evidence="6 7" key="1">
    <citation type="submission" date="2019-03" db="EMBL/GenBank/DDBJ databases">
        <title>Genomic Encyclopedia of Type Strains, Phase IV (KMG-IV): sequencing the most valuable type-strain genomes for metagenomic binning, comparative biology and taxonomic classification.</title>
        <authorList>
            <person name="Goeker M."/>
        </authorList>
    </citation>
    <scope>NUCLEOTIDE SEQUENCE [LARGE SCALE GENOMIC DNA]</scope>
    <source>
        <strain evidence="6 7">DSM 100433</strain>
    </source>
</reference>
<keyword evidence="5" id="KW-0472">Membrane</keyword>
<dbReference type="Pfam" id="PF04011">
    <property type="entry name" value="LemA"/>
    <property type="match status" value="1"/>
</dbReference>
<dbReference type="PANTHER" id="PTHR34478">
    <property type="entry name" value="PROTEIN LEMA"/>
    <property type="match status" value="1"/>
</dbReference>
<dbReference type="GO" id="GO:0016020">
    <property type="term" value="C:membrane"/>
    <property type="evidence" value="ECO:0007669"/>
    <property type="project" value="UniProtKB-SubCell"/>
</dbReference>
<dbReference type="Proteomes" id="UP000294682">
    <property type="component" value="Unassembled WGS sequence"/>
</dbReference>
<dbReference type="PANTHER" id="PTHR34478:SF2">
    <property type="entry name" value="MEMBRANE PROTEIN"/>
    <property type="match status" value="1"/>
</dbReference>
<evidence type="ECO:0000256" key="2">
    <source>
        <dbReference type="ARBA" id="ARBA00008854"/>
    </source>
</evidence>
<evidence type="ECO:0000256" key="5">
    <source>
        <dbReference type="ARBA" id="ARBA00023136"/>
    </source>
</evidence>
<keyword evidence="4" id="KW-1133">Transmembrane helix</keyword>
<organism evidence="6 7">
    <name type="scientific">Harryflintia acetispora</name>
    <dbReference type="NCBI Taxonomy" id="1849041"/>
    <lineage>
        <taxon>Bacteria</taxon>
        <taxon>Bacillati</taxon>
        <taxon>Bacillota</taxon>
        <taxon>Clostridia</taxon>
        <taxon>Eubacteriales</taxon>
        <taxon>Oscillospiraceae</taxon>
        <taxon>Harryflintia</taxon>
    </lineage>
</organism>
<dbReference type="SUPFAM" id="SSF140478">
    <property type="entry name" value="LemA-like"/>
    <property type="match status" value="1"/>
</dbReference>
<gene>
    <name evidence="6" type="ORF">EDD78_10167</name>
</gene>
<evidence type="ECO:0000313" key="6">
    <source>
        <dbReference type="EMBL" id="TCL45089.1"/>
    </source>
</evidence>
<comment type="caution">
    <text evidence="6">The sequence shown here is derived from an EMBL/GenBank/DDBJ whole genome shotgun (WGS) entry which is preliminary data.</text>
</comment>
<keyword evidence="7" id="KW-1185">Reference proteome</keyword>
<evidence type="ECO:0000256" key="4">
    <source>
        <dbReference type="ARBA" id="ARBA00022989"/>
    </source>
</evidence>
<dbReference type="AlphaFoldDB" id="A0A9X8UL26"/>
<accession>A0A9X8UL26</accession>
<dbReference type="RefSeq" id="WP_132083393.1">
    <property type="nucleotide sequence ID" value="NZ_JADNAH010000104.1"/>
</dbReference>
<comment type="subcellular location">
    <subcellularLocation>
        <location evidence="1">Membrane</location>
        <topology evidence="1">Single-pass membrane protein</topology>
    </subcellularLocation>
</comment>
<evidence type="ECO:0000256" key="1">
    <source>
        <dbReference type="ARBA" id="ARBA00004167"/>
    </source>
</evidence>
<evidence type="ECO:0000256" key="3">
    <source>
        <dbReference type="ARBA" id="ARBA00022692"/>
    </source>
</evidence>
<proteinExistence type="inferred from homology"/>
<evidence type="ECO:0000313" key="7">
    <source>
        <dbReference type="Proteomes" id="UP000294682"/>
    </source>
</evidence>
<comment type="similarity">
    <text evidence="2">Belongs to the LemA family.</text>
</comment>
<protein>
    <submittedName>
        <fullName evidence="6">LemA protein</fullName>
    </submittedName>
</protein>
<sequence length="193" mass="20940">MKKLSAGKIALIAVLLVLVVLVVSVFSGYNSLVTMRENVTGQQANIQTQLQRRNDLIPNLVNTVKGYAAHEKEVFDAVSDARARLAGAGGDMQELADADAAMQSALSRLLMVVENYPDLKANTQYTALMDELAGTENRIAVARKDYNDAVQSYNRKLRTFPTVLYAGMLGFSQADYFEAAEGAETPPTVDFGA</sequence>
<keyword evidence="3" id="KW-0812">Transmembrane</keyword>
<dbReference type="InterPro" id="IPR023353">
    <property type="entry name" value="LemA-like_dom_sf"/>
</dbReference>
<dbReference type="Gene3D" id="1.20.1440.20">
    <property type="entry name" value="LemA-like domain"/>
    <property type="match status" value="1"/>
</dbReference>
<dbReference type="EMBL" id="SLUK01000001">
    <property type="protein sequence ID" value="TCL45089.1"/>
    <property type="molecule type" value="Genomic_DNA"/>
</dbReference>